<dbReference type="OMA" id="HNRFSTM"/>
<dbReference type="STRING" id="6412.T1G2T7"/>
<feature type="domain" description="GOLD" evidence="10">
    <location>
        <begin position="22"/>
        <end position="104"/>
    </location>
</feature>
<organism evidence="12 13">
    <name type="scientific">Helobdella robusta</name>
    <name type="common">Californian leech</name>
    <dbReference type="NCBI Taxonomy" id="6412"/>
    <lineage>
        <taxon>Eukaryota</taxon>
        <taxon>Metazoa</taxon>
        <taxon>Spiralia</taxon>
        <taxon>Lophotrochozoa</taxon>
        <taxon>Annelida</taxon>
        <taxon>Clitellata</taxon>
        <taxon>Hirudinea</taxon>
        <taxon>Rhynchobdellida</taxon>
        <taxon>Glossiphoniidae</taxon>
        <taxon>Helobdella</taxon>
    </lineage>
</organism>
<comment type="subcellular location">
    <subcellularLocation>
        <location evidence="7">Endomembrane system</location>
        <topology evidence="7">Single-pass membrane protein</topology>
    </subcellularLocation>
    <subcellularLocation>
        <location evidence="1 8">Membrane</location>
        <topology evidence="1 8">Single-pass type I membrane protein</topology>
    </subcellularLocation>
</comment>
<dbReference type="PANTHER" id="PTHR22811">
    <property type="entry name" value="TRANSMEMBRANE EMP24 DOMAIN-CONTAINING PROTEIN"/>
    <property type="match status" value="1"/>
</dbReference>
<evidence type="ECO:0000256" key="3">
    <source>
        <dbReference type="ARBA" id="ARBA00022692"/>
    </source>
</evidence>
<dbReference type="InterPro" id="IPR009038">
    <property type="entry name" value="GOLD_dom"/>
</dbReference>
<keyword evidence="13" id="KW-1185">Reference proteome</keyword>
<proteinExistence type="inferred from homology"/>
<dbReference type="CTD" id="20215385"/>
<dbReference type="SUPFAM" id="SSF101576">
    <property type="entry name" value="Supernatant protein factor (SPF), C-terminal domain"/>
    <property type="match status" value="1"/>
</dbReference>
<dbReference type="Pfam" id="PF01105">
    <property type="entry name" value="EMP24_GP25L"/>
    <property type="match status" value="1"/>
</dbReference>
<keyword evidence="5 9" id="KW-1133">Transmembrane helix</keyword>
<reference evidence="13" key="1">
    <citation type="submission" date="2012-12" db="EMBL/GenBank/DDBJ databases">
        <authorList>
            <person name="Hellsten U."/>
            <person name="Grimwood J."/>
            <person name="Chapman J.A."/>
            <person name="Shapiro H."/>
            <person name="Aerts A."/>
            <person name="Otillar R.P."/>
            <person name="Terry A.Y."/>
            <person name="Boore J.L."/>
            <person name="Simakov O."/>
            <person name="Marletaz F."/>
            <person name="Cho S.-J."/>
            <person name="Edsinger-Gonzales E."/>
            <person name="Havlak P."/>
            <person name="Kuo D.-H."/>
            <person name="Larsson T."/>
            <person name="Lv J."/>
            <person name="Arendt D."/>
            <person name="Savage R."/>
            <person name="Osoegawa K."/>
            <person name="de Jong P."/>
            <person name="Lindberg D.R."/>
            <person name="Seaver E.C."/>
            <person name="Weisblat D.A."/>
            <person name="Putnam N.H."/>
            <person name="Grigoriev I.V."/>
            <person name="Rokhsar D.S."/>
        </authorList>
    </citation>
    <scope>NUCLEOTIDE SEQUENCE</scope>
</reference>
<dbReference type="AlphaFoldDB" id="T1G2T7"/>
<dbReference type="GO" id="GO:0016020">
    <property type="term" value="C:membrane"/>
    <property type="evidence" value="ECO:0007669"/>
    <property type="project" value="UniProtKB-SubCell"/>
</dbReference>
<dbReference type="SMART" id="SM01190">
    <property type="entry name" value="EMP24_GP25L"/>
    <property type="match status" value="1"/>
</dbReference>
<keyword evidence="4" id="KW-0732">Signal</keyword>
<keyword evidence="3 8" id="KW-0812">Transmembrane</keyword>
<evidence type="ECO:0000313" key="13">
    <source>
        <dbReference type="Proteomes" id="UP000015101"/>
    </source>
</evidence>
<comment type="similarity">
    <text evidence="2 8">Belongs to the EMP24/GP25L family.</text>
</comment>
<dbReference type="OrthoDB" id="10037706at2759"/>
<evidence type="ECO:0000259" key="10">
    <source>
        <dbReference type="PROSITE" id="PS50866"/>
    </source>
</evidence>
<dbReference type="GO" id="GO:0006888">
    <property type="term" value="P:endoplasmic reticulum to Golgi vesicle-mediated transport"/>
    <property type="evidence" value="ECO:0000318"/>
    <property type="project" value="GO_Central"/>
</dbReference>
<evidence type="ECO:0000256" key="7">
    <source>
        <dbReference type="ARBA" id="ARBA00037847"/>
    </source>
</evidence>
<dbReference type="EMBL" id="KB096275">
    <property type="protein sequence ID" value="ESO06964.1"/>
    <property type="molecule type" value="Genomic_DNA"/>
</dbReference>
<evidence type="ECO:0000256" key="2">
    <source>
        <dbReference type="ARBA" id="ARBA00007104"/>
    </source>
</evidence>
<sequence>MDVYGLPGMHQELKVELAAGSFECFHQRLQKDAKFSLFFEVLKGADKNIDFEIIQPDGMSLQNFQWTNEGQVNTRVPLDGVYTVCMDNRLSRYSNKIVFLFMNSYFEADWEKLSKDIQDLYDGVANVTHYFSILDENVKKMMGYKSQNVHQILKDWYLISDNNKHVQRMSIILCAVIILTSVLQVIFVRKLFTVPKTTPTSKPRA</sequence>
<dbReference type="eggNOG" id="KOG3287">
    <property type="taxonomic scope" value="Eukaryota"/>
</dbReference>
<evidence type="ECO:0000256" key="4">
    <source>
        <dbReference type="ARBA" id="ARBA00022729"/>
    </source>
</evidence>
<dbReference type="InterPro" id="IPR036598">
    <property type="entry name" value="GOLD_dom_sf"/>
</dbReference>
<evidence type="ECO:0000313" key="12">
    <source>
        <dbReference type="EnsemblMetazoa" id="HelroP77167"/>
    </source>
</evidence>
<reference evidence="11 13" key="2">
    <citation type="journal article" date="2013" name="Nature">
        <title>Insights into bilaterian evolution from three spiralian genomes.</title>
        <authorList>
            <person name="Simakov O."/>
            <person name="Marletaz F."/>
            <person name="Cho S.J."/>
            <person name="Edsinger-Gonzales E."/>
            <person name="Havlak P."/>
            <person name="Hellsten U."/>
            <person name="Kuo D.H."/>
            <person name="Larsson T."/>
            <person name="Lv J."/>
            <person name="Arendt D."/>
            <person name="Savage R."/>
            <person name="Osoegawa K."/>
            <person name="de Jong P."/>
            <person name="Grimwood J."/>
            <person name="Chapman J.A."/>
            <person name="Shapiro H."/>
            <person name="Aerts A."/>
            <person name="Otillar R.P."/>
            <person name="Terry A.Y."/>
            <person name="Boore J.L."/>
            <person name="Grigoriev I.V."/>
            <person name="Lindberg D.R."/>
            <person name="Seaver E.C."/>
            <person name="Weisblat D.A."/>
            <person name="Putnam N.H."/>
            <person name="Rokhsar D.S."/>
        </authorList>
    </citation>
    <scope>NUCLEOTIDE SEQUENCE</scope>
</reference>
<evidence type="ECO:0000256" key="8">
    <source>
        <dbReference type="RuleBase" id="RU003827"/>
    </source>
</evidence>
<dbReference type="GO" id="GO:0007030">
    <property type="term" value="P:Golgi organization"/>
    <property type="evidence" value="ECO:0000318"/>
    <property type="project" value="GO_Central"/>
</dbReference>
<evidence type="ECO:0000256" key="5">
    <source>
        <dbReference type="ARBA" id="ARBA00022989"/>
    </source>
</evidence>
<dbReference type="FunCoup" id="T1G2T7">
    <property type="interactions" value="5"/>
</dbReference>
<dbReference type="EnsemblMetazoa" id="HelroT77167">
    <property type="protein sequence ID" value="HelroP77167"/>
    <property type="gene ID" value="HelroG77167"/>
</dbReference>
<dbReference type="HOGENOM" id="CLU_066963_5_0_1"/>
<dbReference type="GO" id="GO:0005783">
    <property type="term" value="C:endoplasmic reticulum"/>
    <property type="evidence" value="ECO:0000318"/>
    <property type="project" value="GO_Central"/>
</dbReference>
<dbReference type="GO" id="GO:0006886">
    <property type="term" value="P:intracellular protein transport"/>
    <property type="evidence" value="ECO:0000318"/>
    <property type="project" value="GO_Central"/>
</dbReference>
<dbReference type="GO" id="GO:0005794">
    <property type="term" value="C:Golgi apparatus"/>
    <property type="evidence" value="ECO:0000318"/>
    <property type="project" value="GO_Central"/>
</dbReference>
<dbReference type="RefSeq" id="XP_009015060.1">
    <property type="nucleotide sequence ID" value="XM_009016812.1"/>
</dbReference>
<dbReference type="EMBL" id="AMQM01003739">
    <property type="status" value="NOT_ANNOTATED_CDS"/>
    <property type="molecule type" value="Genomic_DNA"/>
</dbReference>
<protein>
    <recommendedName>
        <fullName evidence="10">GOLD domain-containing protein</fullName>
    </recommendedName>
</protein>
<name>T1G2T7_HELRO</name>
<dbReference type="Proteomes" id="UP000015101">
    <property type="component" value="Unassembled WGS sequence"/>
</dbReference>
<dbReference type="GO" id="GO:0030134">
    <property type="term" value="C:COPII-coated ER to Golgi transport vesicle"/>
    <property type="evidence" value="ECO:0000318"/>
    <property type="project" value="GO_Central"/>
</dbReference>
<evidence type="ECO:0000256" key="6">
    <source>
        <dbReference type="ARBA" id="ARBA00023136"/>
    </source>
</evidence>
<keyword evidence="6 9" id="KW-0472">Membrane</keyword>
<dbReference type="GO" id="GO:0005793">
    <property type="term" value="C:endoplasmic reticulum-Golgi intermediate compartment"/>
    <property type="evidence" value="ECO:0000318"/>
    <property type="project" value="GO_Central"/>
</dbReference>
<dbReference type="InParanoid" id="T1G2T7"/>
<feature type="transmembrane region" description="Helical" evidence="9">
    <location>
        <begin position="169"/>
        <end position="188"/>
    </location>
</feature>
<gene>
    <name evidence="12" type="primary">20215385</name>
    <name evidence="11" type="ORF">HELRODRAFT_77167</name>
</gene>
<accession>T1G2T7</accession>
<evidence type="ECO:0000256" key="1">
    <source>
        <dbReference type="ARBA" id="ARBA00004479"/>
    </source>
</evidence>
<dbReference type="PROSITE" id="PS50866">
    <property type="entry name" value="GOLD"/>
    <property type="match status" value="1"/>
</dbReference>
<dbReference type="GeneID" id="20215385"/>
<evidence type="ECO:0000256" key="9">
    <source>
        <dbReference type="SAM" id="Phobius"/>
    </source>
</evidence>
<dbReference type="InterPro" id="IPR015720">
    <property type="entry name" value="Emp24-like"/>
</dbReference>
<dbReference type="KEGG" id="hro:HELRODRAFT_77167"/>
<reference evidence="12" key="3">
    <citation type="submission" date="2015-06" db="UniProtKB">
        <authorList>
            <consortium name="EnsemblMetazoa"/>
        </authorList>
    </citation>
    <scope>IDENTIFICATION</scope>
</reference>
<evidence type="ECO:0000313" key="11">
    <source>
        <dbReference type="EMBL" id="ESO06964.1"/>
    </source>
</evidence>